<dbReference type="OrthoDB" id="9801534at2"/>
<dbReference type="SUPFAM" id="SSF101801">
    <property type="entry name" value="Surface presentation of antigens (SPOA)"/>
    <property type="match status" value="1"/>
</dbReference>
<comment type="caution">
    <text evidence="3">The sequence shown here is derived from an EMBL/GenBank/DDBJ whole genome shotgun (WGS) entry which is preliminary data.</text>
</comment>
<dbReference type="GO" id="GO:0071978">
    <property type="term" value="P:bacterial-type flagellum-dependent swarming motility"/>
    <property type="evidence" value="ECO:0007669"/>
    <property type="project" value="TreeGrafter"/>
</dbReference>
<dbReference type="Gene3D" id="2.30.330.10">
    <property type="entry name" value="SpoA-like"/>
    <property type="match status" value="1"/>
</dbReference>
<proteinExistence type="inferred from homology"/>
<feature type="domain" description="Flagellar motor switch protein FliN-like C-terminal" evidence="2">
    <location>
        <begin position="288"/>
        <end position="356"/>
    </location>
</feature>
<keyword evidence="4" id="KW-1185">Reference proteome</keyword>
<dbReference type="PANTHER" id="PTHR30034">
    <property type="entry name" value="FLAGELLAR MOTOR SWITCH PROTEIN FLIM"/>
    <property type="match status" value="1"/>
</dbReference>
<dbReference type="GO" id="GO:0003774">
    <property type="term" value="F:cytoskeletal motor activity"/>
    <property type="evidence" value="ECO:0007669"/>
    <property type="project" value="InterPro"/>
</dbReference>
<dbReference type="Pfam" id="PF01052">
    <property type="entry name" value="FliMN_C"/>
    <property type="match status" value="1"/>
</dbReference>
<protein>
    <submittedName>
        <fullName evidence="3">YscQ/HrcQ family type III secretion apparatus protein</fullName>
    </submittedName>
</protein>
<dbReference type="GO" id="GO:0009425">
    <property type="term" value="C:bacterial-type flagellum basal body"/>
    <property type="evidence" value="ECO:0007669"/>
    <property type="project" value="InterPro"/>
</dbReference>
<evidence type="ECO:0000256" key="1">
    <source>
        <dbReference type="ARBA" id="ARBA00009226"/>
    </source>
</evidence>
<comment type="similarity">
    <text evidence="1">Belongs to the FliN/MopA/SpaO family.</text>
</comment>
<dbReference type="AlphaFoldDB" id="A0A6N7LEI3"/>
<name>A0A6N7LEI3_SINTE</name>
<dbReference type="GO" id="GO:0050918">
    <property type="term" value="P:positive chemotaxis"/>
    <property type="evidence" value="ECO:0007669"/>
    <property type="project" value="TreeGrafter"/>
</dbReference>
<dbReference type="PRINTS" id="PR00956">
    <property type="entry name" value="FLGMOTORFLIN"/>
</dbReference>
<dbReference type="PANTHER" id="PTHR30034:SF6">
    <property type="entry name" value="YOP PROTEINS TRANSLOCATION PROTEIN Q"/>
    <property type="match status" value="1"/>
</dbReference>
<gene>
    <name evidence="3" type="ORF">GHK62_16290</name>
</gene>
<dbReference type="Proteomes" id="UP000439983">
    <property type="component" value="Unassembled WGS sequence"/>
</dbReference>
<dbReference type="EMBL" id="WITC01000060">
    <property type="protein sequence ID" value="MQX16271.1"/>
    <property type="molecule type" value="Genomic_DNA"/>
</dbReference>
<dbReference type="InterPro" id="IPR036429">
    <property type="entry name" value="SpoA-like_sf"/>
</dbReference>
<sequence length="362" mass="39638">MRRSRFLEPSLMNPVDKHTPLKPALTLSHAVVRWLNAIAAPRTAFQTWLGDTPLSVRMERLVWQQQSCMQMLDCIWRIGEEAIVFSVSPALVDAVASTVQSGLALPSAPTGLLVLELALEPLLARLEAQLQRDMQLIGLHEATTRAPYLEFDIVCGPSSGKARLYLFSPLDGVVPSTFVVFGELLRQLPRQPCDLPTEIAFIVAGEIGSLRVPAGLLRKACAGDALLPDLVPFSRGEITLSVGQLWAPADLAGDHLILRGPFRPRACSLEYAHMMTEPESEQELSEADLDDVEITLVFEFARWTIPLGEFRTAGEGHVFELGRPIEGPVDIVVNGRCIGRGDIVGIGDELGVRLRGKLARND</sequence>
<dbReference type="InterPro" id="IPR001172">
    <property type="entry name" value="FliN_T3SS_HrcQb"/>
</dbReference>
<dbReference type="InterPro" id="IPR013385">
    <property type="entry name" value="T3SS_SpaO/YscQ/SpaO"/>
</dbReference>
<dbReference type="NCBIfam" id="TIGR02551">
    <property type="entry name" value="SpaO_YscQ"/>
    <property type="match status" value="1"/>
</dbReference>
<accession>A0A6N7LEI3</accession>
<dbReference type="InterPro" id="IPR001543">
    <property type="entry name" value="FliN-like_C"/>
</dbReference>
<evidence type="ECO:0000313" key="4">
    <source>
        <dbReference type="Proteomes" id="UP000439983"/>
    </source>
</evidence>
<evidence type="ECO:0000259" key="2">
    <source>
        <dbReference type="Pfam" id="PF01052"/>
    </source>
</evidence>
<evidence type="ECO:0000313" key="3">
    <source>
        <dbReference type="EMBL" id="MQX16271.1"/>
    </source>
</evidence>
<dbReference type="GO" id="GO:0030254">
    <property type="term" value="P:protein secretion by the type III secretion system"/>
    <property type="evidence" value="ECO:0007669"/>
    <property type="project" value="InterPro"/>
</dbReference>
<organism evidence="3 4">
    <name type="scientific">Sinorhizobium terangae</name>
    <dbReference type="NCBI Taxonomy" id="110322"/>
    <lineage>
        <taxon>Bacteria</taxon>
        <taxon>Pseudomonadati</taxon>
        <taxon>Pseudomonadota</taxon>
        <taxon>Alphaproteobacteria</taxon>
        <taxon>Hyphomicrobiales</taxon>
        <taxon>Rhizobiaceae</taxon>
        <taxon>Sinorhizobium/Ensifer group</taxon>
        <taxon>Sinorhizobium</taxon>
    </lineage>
</organism>
<reference evidence="3 4" key="1">
    <citation type="journal article" date="2013" name="Genome Biol.">
        <title>Comparative genomics of the core and accessory genomes of 48 Sinorhizobium strains comprising five genospecies.</title>
        <authorList>
            <person name="Sugawara M."/>
            <person name="Epstein B."/>
            <person name="Badgley B.D."/>
            <person name="Unno T."/>
            <person name="Xu L."/>
            <person name="Reese J."/>
            <person name="Gyaneshwar P."/>
            <person name="Denny R."/>
            <person name="Mudge J."/>
            <person name="Bharti A.K."/>
            <person name="Farmer A.D."/>
            <person name="May G.D."/>
            <person name="Woodward J.E."/>
            <person name="Medigue C."/>
            <person name="Vallenet D."/>
            <person name="Lajus A."/>
            <person name="Rouy Z."/>
            <person name="Martinez-Vaz B."/>
            <person name="Tiffin P."/>
            <person name="Young N.D."/>
            <person name="Sadowsky M.J."/>
        </authorList>
    </citation>
    <scope>NUCLEOTIDE SEQUENCE [LARGE SCALE GENOMIC DNA]</scope>
    <source>
        <strain evidence="3 4">USDA4894</strain>
    </source>
</reference>